<keyword evidence="3" id="KW-1185">Reference proteome</keyword>
<comment type="caution">
    <text evidence="2">The sequence shown here is derived from an EMBL/GenBank/DDBJ whole genome shotgun (WGS) entry which is preliminary data.</text>
</comment>
<dbReference type="EMBL" id="JAOYFB010000040">
    <property type="protein sequence ID" value="KAK4035865.1"/>
    <property type="molecule type" value="Genomic_DNA"/>
</dbReference>
<evidence type="ECO:0000256" key="1">
    <source>
        <dbReference type="SAM" id="SignalP"/>
    </source>
</evidence>
<keyword evidence="1" id="KW-0732">Signal</keyword>
<dbReference type="Proteomes" id="UP001234178">
    <property type="component" value="Unassembled WGS sequence"/>
</dbReference>
<evidence type="ECO:0008006" key="4">
    <source>
        <dbReference type="Google" id="ProtNLM"/>
    </source>
</evidence>
<evidence type="ECO:0000313" key="3">
    <source>
        <dbReference type="Proteomes" id="UP001234178"/>
    </source>
</evidence>
<evidence type="ECO:0000313" key="2">
    <source>
        <dbReference type="EMBL" id="KAK4035865.1"/>
    </source>
</evidence>
<feature type="signal peptide" evidence="1">
    <location>
        <begin position="1"/>
        <end position="18"/>
    </location>
</feature>
<accession>A0ABR0B2H7</accession>
<name>A0ABR0B2H7_9CRUS</name>
<protein>
    <recommendedName>
        <fullName evidence="4">Secreted protein</fullName>
    </recommendedName>
</protein>
<sequence length="82" mass="9359">MFFFVFLFFKILFSKSAASAGNMTCGPTETERVCSPFAILVNKNHSQKNRLFLLDPAVILLLNSQTCWYPSALMKMLKITIY</sequence>
<feature type="chain" id="PRO_5046032206" description="Secreted protein" evidence="1">
    <location>
        <begin position="19"/>
        <end position="82"/>
    </location>
</feature>
<reference evidence="2 3" key="1">
    <citation type="journal article" date="2023" name="Nucleic Acids Res.">
        <title>The hologenome of Daphnia magna reveals possible DNA methylation and microbiome-mediated evolution of the host genome.</title>
        <authorList>
            <person name="Chaturvedi A."/>
            <person name="Li X."/>
            <person name="Dhandapani V."/>
            <person name="Marshall H."/>
            <person name="Kissane S."/>
            <person name="Cuenca-Cambronero M."/>
            <person name="Asole G."/>
            <person name="Calvet F."/>
            <person name="Ruiz-Romero M."/>
            <person name="Marangio P."/>
            <person name="Guigo R."/>
            <person name="Rago D."/>
            <person name="Mirbahai L."/>
            <person name="Eastwood N."/>
            <person name="Colbourne J.K."/>
            <person name="Zhou J."/>
            <person name="Mallon E."/>
            <person name="Orsini L."/>
        </authorList>
    </citation>
    <scope>NUCLEOTIDE SEQUENCE [LARGE SCALE GENOMIC DNA]</scope>
    <source>
        <strain evidence="2">LRV0_1</strain>
    </source>
</reference>
<proteinExistence type="predicted"/>
<organism evidence="2 3">
    <name type="scientific">Daphnia magna</name>
    <dbReference type="NCBI Taxonomy" id="35525"/>
    <lineage>
        <taxon>Eukaryota</taxon>
        <taxon>Metazoa</taxon>
        <taxon>Ecdysozoa</taxon>
        <taxon>Arthropoda</taxon>
        <taxon>Crustacea</taxon>
        <taxon>Branchiopoda</taxon>
        <taxon>Diplostraca</taxon>
        <taxon>Cladocera</taxon>
        <taxon>Anomopoda</taxon>
        <taxon>Daphniidae</taxon>
        <taxon>Daphnia</taxon>
    </lineage>
</organism>
<gene>
    <name evidence="2" type="ORF">OUZ56_027945</name>
</gene>